<reference evidence="2" key="1">
    <citation type="submission" date="2016-11" db="UniProtKB">
        <authorList>
            <consortium name="WormBaseParasite"/>
        </authorList>
    </citation>
    <scope>IDENTIFICATION</scope>
</reference>
<dbReference type="Proteomes" id="UP000095287">
    <property type="component" value="Unplaced"/>
</dbReference>
<protein>
    <submittedName>
        <fullName evidence="2">C2H2-type domain-containing protein</fullName>
    </submittedName>
</protein>
<dbReference type="AlphaFoldDB" id="A0A1I7ZMA5"/>
<evidence type="ECO:0000313" key="1">
    <source>
        <dbReference type="Proteomes" id="UP000095287"/>
    </source>
</evidence>
<name>A0A1I7ZMA5_9BILA</name>
<proteinExistence type="predicted"/>
<accession>A0A1I7ZMA5</accession>
<keyword evidence="1" id="KW-1185">Reference proteome</keyword>
<dbReference type="WBParaSite" id="L893_g27881.t1">
    <property type="protein sequence ID" value="L893_g27881.t1"/>
    <property type="gene ID" value="L893_g27881"/>
</dbReference>
<evidence type="ECO:0000313" key="2">
    <source>
        <dbReference type="WBParaSite" id="L893_g27881.t1"/>
    </source>
</evidence>
<organism evidence="1 2">
    <name type="scientific">Steinernema glaseri</name>
    <dbReference type="NCBI Taxonomy" id="37863"/>
    <lineage>
        <taxon>Eukaryota</taxon>
        <taxon>Metazoa</taxon>
        <taxon>Ecdysozoa</taxon>
        <taxon>Nematoda</taxon>
        <taxon>Chromadorea</taxon>
        <taxon>Rhabditida</taxon>
        <taxon>Tylenchina</taxon>
        <taxon>Panagrolaimomorpha</taxon>
        <taxon>Strongyloidoidea</taxon>
        <taxon>Steinernematidae</taxon>
        <taxon>Steinernema</taxon>
    </lineage>
</organism>
<sequence>MDSREVTVRAKSSNSTCFLVGKFLICTAPCKEGSVHFCKRKKNSNGEHNVTCHNAGLQENMEWFSTVLTCASKSMKFFGLHEY</sequence>